<dbReference type="SMART" id="SM00671">
    <property type="entry name" value="SEL1"/>
    <property type="match status" value="4"/>
</dbReference>
<dbReference type="PANTHER" id="PTHR11102">
    <property type="entry name" value="SEL-1-LIKE PROTEIN"/>
    <property type="match status" value="1"/>
</dbReference>
<protein>
    <recommendedName>
        <fullName evidence="4">Sel1 repeat-containing protein</fullName>
    </recommendedName>
</protein>
<feature type="compositionally biased region" description="Basic and acidic residues" evidence="1">
    <location>
        <begin position="1"/>
        <end position="11"/>
    </location>
</feature>
<sequence>MDRKMAEKMSEINHNSPAEEAAPDDLEPLRDAAAAGDARSQFQLGMHYANGEGVPLNYVLAAEWIGRAAAQDLAQAQSVLAWLHANGFGVRQDDQMAGHWYLRAAELGLASAQYTVAAMYRWGRYGAARDSTAMLGWYQRAAEQGLAPAQYALGQILAAGREVPRDPVAAFQWLTLAILNGSEAAKQALAELSEDMEPREIERAKREITGRLSR</sequence>
<dbReference type="SUPFAM" id="SSF81901">
    <property type="entry name" value="HCP-like"/>
    <property type="match status" value="1"/>
</dbReference>
<accession>A0A369BZU5</accession>
<name>A0A369BZU5_9GAMM</name>
<dbReference type="AlphaFoldDB" id="A0A369BZU5"/>
<dbReference type="Pfam" id="PF08238">
    <property type="entry name" value="Sel1"/>
    <property type="match status" value="4"/>
</dbReference>
<dbReference type="InterPro" id="IPR050767">
    <property type="entry name" value="Sel1_AlgK"/>
</dbReference>
<evidence type="ECO:0000313" key="3">
    <source>
        <dbReference type="Proteomes" id="UP000252707"/>
    </source>
</evidence>
<evidence type="ECO:0000256" key="1">
    <source>
        <dbReference type="SAM" id="MobiDB-lite"/>
    </source>
</evidence>
<dbReference type="InterPro" id="IPR006597">
    <property type="entry name" value="Sel1-like"/>
</dbReference>
<proteinExistence type="predicted"/>
<reference evidence="2 3" key="1">
    <citation type="submission" date="2018-07" db="EMBL/GenBank/DDBJ databases">
        <title>Genomic Encyclopedia of Type Strains, Phase IV (KMG-IV): sequencing the most valuable type-strain genomes for metagenomic binning, comparative biology and taxonomic classification.</title>
        <authorList>
            <person name="Goeker M."/>
        </authorList>
    </citation>
    <scope>NUCLEOTIDE SEQUENCE [LARGE SCALE GENOMIC DNA]</scope>
    <source>
        <strain evidence="2 3">DSM 26407</strain>
    </source>
</reference>
<gene>
    <name evidence="2" type="ORF">DFQ59_1108</name>
</gene>
<dbReference type="EMBL" id="QPJY01000010">
    <property type="protein sequence ID" value="RCX26298.1"/>
    <property type="molecule type" value="Genomic_DNA"/>
</dbReference>
<dbReference type="PANTHER" id="PTHR11102:SF160">
    <property type="entry name" value="ERAD-ASSOCIATED E3 UBIQUITIN-PROTEIN LIGASE COMPONENT HRD3"/>
    <property type="match status" value="1"/>
</dbReference>
<evidence type="ECO:0000313" key="2">
    <source>
        <dbReference type="EMBL" id="RCX26298.1"/>
    </source>
</evidence>
<comment type="caution">
    <text evidence="2">The sequence shown here is derived from an EMBL/GenBank/DDBJ whole genome shotgun (WGS) entry which is preliminary data.</text>
</comment>
<feature type="region of interest" description="Disordered" evidence="1">
    <location>
        <begin position="1"/>
        <end position="25"/>
    </location>
</feature>
<dbReference type="Gene3D" id="1.25.40.10">
    <property type="entry name" value="Tetratricopeptide repeat domain"/>
    <property type="match status" value="2"/>
</dbReference>
<organism evidence="2 3">
    <name type="scientific">Thioalbus denitrificans</name>
    <dbReference type="NCBI Taxonomy" id="547122"/>
    <lineage>
        <taxon>Bacteria</taxon>
        <taxon>Pseudomonadati</taxon>
        <taxon>Pseudomonadota</taxon>
        <taxon>Gammaproteobacteria</taxon>
        <taxon>Chromatiales</taxon>
        <taxon>Ectothiorhodospiraceae</taxon>
        <taxon>Thioalbus</taxon>
    </lineage>
</organism>
<evidence type="ECO:0008006" key="4">
    <source>
        <dbReference type="Google" id="ProtNLM"/>
    </source>
</evidence>
<keyword evidence="3" id="KW-1185">Reference proteome</keyword>
<dbReference type="InterPro" id="IPR011990">
    <property type="entry name" value="TPR-like_helical_dom_sf"/>
</dbReference>
<dbReference type="Proteomes" id="UP000252707">
    <property type="component" value="Unassembled WGS sequence"/>
</dbReference>
<dbReference type="RefSeq" id="WP_211314974.1">
    <property type="nucleotide sequence ID" value="NZ_QPJY01000010.1"/>
</dbReference>